<dbReference type="RefSeq" id="WP_093142318.1">
    <property type="nucleotide sequence ID" value="NZ_FOXF01000024.1"/>
</dbReference>
<evidence type="ECO:0000256" key="1">
    <source>
        <dbReference type="SAM" id="SignalP"/>
    </source>
</evidence>
<accession>A0A662ZJ65</accession>
<dbReference type="Proteomes" id="UP000243745">
    <property type="component" value="Unassembled WGS sequence"/>
</dbReference>
<proteinExistence type="predicted"/>
<sequence length="138" mass="15315">MLKNSFFPLALTSLFMIFSSEALAWPAGLEEFSKSGNPNFKILANKSTGEIAVLMRAPADKESFDDDTVANLKQQIICENYTVTDDRKAIMGEQCENKNSKQNNKLNMYTNIADNMFNTVIYSPSLSVNDAKAISSAR</sequence>
<gene>
    <name evidence="2" type="ORF">SAMN02910344_01393</name>
</gene>
<evidence type="ECO:0000313" key="3">
    <source>
        <dbReference type="Proteomes" id="UP000243745"/>
    </source>
</evidence>
<keyword evidence="3" id="KW-1185">Reference proteome</keyword>
<reference evidence="2 3" key="1">
    <citation type="submission" date="2016-10" db="EMBL/GenBank/DDBJ databases">
        <authorList>
            <person name="Varghese N."/>
            <person name="Submissions S."/>
        </authorList>
    </citation>
    <scope>NUCLEOTIDE SEQUENCE [LARGE SCALE GENOMIC DNA]</scope>
    <source>
        <strain evidence="2 3">DSM 1361</strain>
    </source>
</reference>
<feature type="signal peptide" evidence="1">
    <location>
        <begin position="1"/>
        <end position="24"/>
    </location>
</feature>
<organism evidence="2 3">
    <name type="scientific">Ruminobacter amylophilus</name>
    <dbReference type="NCBI Taxonomy" id="867"/>
    <lineage>
        <taxon>Bacteria</taxon>
        <taxon>Pseudomonadati</taxon>
        <taxon>Pseudomonadota</taxon>
        <taxon>Gammaproteobacteria</taxon>
        <taxon>Aeromonadales</taxon>
        <taxon>Succinivibrionaceae</taxon>
        <taxon>Ruminobacter</taxon>
    </lineage>
</organism>
<protein>
    <submittedName>
        <fullName evidence="2">Uncharacterized protein</fullName>
    </submittedName>
</protein>
<feature type="chain" id="PRO_5024911179" evidence="1">
    <location>
        <begin position="25"/>
        <end position="138"/>
    </location>
</feature>
<name>A0A662ZJ65_9GAMM</name>
<keyword evidence="1" id="KW-0732">Signal</keyword>
<dbReference type="EMBL" id="FOXF01000024">
    <property type="protein sequence ID" value="SFP44269.1"/>
    <property type="molecule type" value="Genomic_DNA"/>
</dbReference>
<evidence type="ECO:0000313" key="2">
    <source>
        <dbReference type="EMBL" id="SFP44269.1"/>
    </source>
</evidence>
<dbReference type="AlphaFoldDB" id="A0A662ZJ65"/>